<organism evidence="22 23">
    <name type="scientific">Rhodococcus erythropolis</name>
    <name type="common">Arthrobacter picolinophilus</name>
    <dbReference type="NCBI Taxonomy" id="1833"/>
    <lineage>
        <taxon>Bacteria</taxon>
        <taxon>Bacillati</taxon>
        <taxon>Actinomycetota</taxon>
        <taxon>Actinomycetes</taxon>
        <taxon>Mycobacteriales</taxon>
        <taxon>Nocardiaceae</taxon>
        <taxon>Rhodococcus</taxon>
        <taxon>Rhodococcus erythropolis group</taxon>
    </lineage>
</organism>
<evidence type="ECO:0000256" key="1">
    <source>
        <dbReference type="ARBA" id="ARBA00004141"/>
    </source>
</evidence>
<evidence type="ECO:0000259" key="20">
    <source>
        <dbReference type="PROSITE" id="PS50893"/>
    </source>
</evidence>
<dbReference type="GO" id="GO:0015413">
    <property type="term" value="F:ABC-type nickel transporter activity"/>
    <property type="evidence" value="ECO:0007669"/>
    <property type="project" value="UniProtKB-EC"/>
</dbReference>
<dbReference type="PANTHER" id="PTHR43297">
    <property type="entry name" value="OLIGOPEPTIDE TRANSPORT ATP-BINDING PROTEIN APPD"/>
    <property type="match status" value="1"/>
</dbReference>
<evidence type="ECO:0000256" key="19">
    <source>
        <dbReference type="RuleBase" id="RU363032"/>
    </source>
</evidence>
<dbReference type="PROSITE" id="PS50893">
    <property type="entry name" value="ABC_TRANSPORTER_2"/>
    <property type="match status" value="1"/>
</dbReference>
<keyword evidence="9" id="KW-0067">ATP-binding</keyword>
<evidence type="ECO:0000256" key="17">
    <source>
        <dbReference type="ARBA" id="ARBA00044143"/>
    </source>
</evidence>
<dbReference type="GO" id="GO:0005524">
    <property type="term" value="F:ATP binding"/>
    <property type="evidence" value="ECO:0007669"/>
    <property type="project" value="UniProtKB-KW"/>
</dbReference>
<dbReference type="PROSITE" id="PS50928">
    <property type="entry name" value="ABC_TM1"/>
    <property type="match status" value="1"/>
</dbReference>
<dbReference type="InterPro" id="IPR003593">
    <property type="entry name" value="AAA+_ATPase"/>
</dbReference>
<dbReference type="Pfam" id="PF00528">
    <property type="entry name" value="BPD_transp_1"/>
    <property type="match status" value="1"/>
</dbReference>
<name>A0A5N5E3K4_RHOER</name>
<dbReference type="CDD" id="cd06261">
    <property type="entry name" value="TM_PBP2"/>
    <property type="match status" value="1"/>
</dbReference>
<protein>
    <recommendedName>
        <fullName evidence="17">Nickel import system ATP-binding protein NikD</fullName>
        <ecNumber evidence="16">7.2.2.11</ecNumber>
    </recommendedName>
</protein>
<dbReference type="CDD" id="cd03257">
    <property type="entry name" value="ABC_NikE_OppD_transporters"/>
    <property type="match status" value="1"/>
</dbReference>
<evidence type="ECO:0000313" key="22">
    <source>
        <dbReference type="EMBL" id="KAB2584210.1"/>
    </source>
</evidence>
<evidence type="ECO:0000256" key="13">
    <source>
        <dbReference type="ARBA" id="ARBA00023112"/>
    </source>
</evidence>
<evidence type="ECO:0000256" key="8">
    <source>
        <dbReference type="ARBA" id="ARBA00022741"/>
    </source>
</evidence>
<proteinExistence type="inferred from homology"/>
<feature type="transmembrane region" description="Helical" evidence="19">
    <location>
        <begin position="249"/>
        <end position="273"/>
    </location>
</feature>
<comment type="subunit">
    <text evidence="15">The complex is composed of two ATP-binding proteins (NikD and NikE), two transmembrane proteins (NikB and NikC) and a solute-binding protein (NikA).</text>
</comment>
<dbReference type="SMART" id="SM00382">
    <property type="entry name" value="AAA"/>
    <property type="match status" value="1"/>
</dbReference>
<accession>A0A5N5E3K4</accession>
<evidence type="ECO:0000256" key="14">
    <source>
        <dbReference type="ARBA" id="ARBA00023136"/>
    </source>
</evidence>
<keyword evidence="12" id="KW-0406">Ion transport</keyword>
<sequence length="597" mass="63946">MSAGPASTAPTNKSVWRRLLKNPMAAGSLVVFIAIVIFGVAAPLLAPFDPNLAKLELTNAAPFDTEFLLGGDRSGRDILSRLMYATTGTLMACLVVLAVSAGIGIVTGLVAGYWGGRIDDVLDWVSNIVLAFPGLILLISLYTVVGPNITVSMAILGVLIAPNFFRLVRSLVLSIRSELYVDAARVAGLSDGRIISRHVLRSIRGPLIVQSSFVLATGISVQAGLEFLGLGDSNRPSWGGMLNEAFANIYNNGTAVVWPALLIGATTLSLVILGNTLRDTLETSGTRHPALSASKVKEIRAEREGTRERSTALPTDTKPKSDVLLRIQGLELGYPSSSETVGVVVHGVDLEVRSGEIHGLVGESGSGKSQIAYSILGILPPEAAVVGGSVFFRGQDILNDSNAMKKARGRRIAYIPQEPMTNLDPTFTVGQQLTYGLRAVADISKHDAHARLLDLLARVGINDPRRMFDLYPHQISGGMAQRVLIAGALAGEPELIVADEPTTALDVTVQADVLDLLRDLQNERDFGVLLVTHNFGVVADICDRVSVMKEGRIVESSDVRTLFAEPEHEYTRMLLDSMPDRFASRIPFEATSVEVAP</sequence>
<dbReference type="PROSITE" id="PS00211">
    <property type="entry name" value="ABC_TRANSPORTER_1"/>
    <property type="match status" value="1"/>
</dbReference>
<gene>
    <name evidence="22" type="ORF">BS297_16720</name>
</gene>
<keyword evidence="5" id="KW-1003">Cell membrane</keyword>
<feature type="domain" description="ABC transporter" evidence="20">
    <location>
        <begin position="325"/>
        <end position="575"/>
    </location>
</feature>
<dbReference type="InterPro" id="IPR003439">
    <property type="entry name" value="ABC_transporter-like_ATP-bd"/>
</dbReference>
<evidence type="ECO:0000256" key="15">
    <source>
        <dbReference type="ARBA" id="ARBA00038669"/>
    </source>
</evidence>
<comment type="similarity">
    <text evidence="19">Belongs to the binding-protein-dependent transport system permease family.</text>
</comment>
<comment type="similarity">
    <text evidence="3">Belongs to the ABC transporter superfamily.</text>
</comment>
<comment type="caution">
    <text evidence="22">The sequence shown here is derived from an EMBL/GenBank/DDBJ whole genome shotgun (WGS) entry which is preliminary data.</text>
</comment>
<reference evidence="22 23" key="1">
    <citation type="journal article" date="2017" name="Poromechanics V (2013)">
        <title>Genomic Characterization of the Arsenic-Tolerant Actinobacterium, &lt;i&gt;Rhodococcus erythropolis&lt;/i&gt; S43.</title>
        <authorList>
            <person name="Retamal-Morales G."/>
            <person name="Mehnert M."/>
            <person name="Schwabe R."/>
            <person name="Tischler D."/>
            <person name="Schloemann M."/>
            <person name="Levican G.J."/>
        </authorList>
    </citation>
    <scope>NUCLEOTIDE SEQUENCE [LARGE SCALE GENOMIC DNA]</scope>
    <source>
        <strain evidence="22 23">S43</strain>
    </source>
</reference>
<keyword evidence="6" id="KW-0533">Nickel</keyword>
<evidence type="ECO:0000256" key="12">
    <source>
        <dbReference type="ARBA" id="ARBA00023065"/>
    </source>
</evidence>
<dbReference type="EMBL" id="MRBO01000462">
    <property type="protein sequence ID" value="KAB2584210.1"/>
    <property type="molecule type" value="Genomic_DNA"/>
</dbReference>
<keyword evidence="8" id="KW-0547">Nucleotide-binding</keyword>
<evidence type="ECO:0000256" key="3">
    <source>
        <dbReference type="ARBA" id="ARBA00005417"/>
    </source>
</evidence>
<dbReference type="Pfam" id="PF12911">
    <property type="entry name" value="OppC_N"/>
    <property type="match status" value="1"/>
</dbReference>
<keyword evidence="7 19" id="KW-0812">Transmembrane</keyword>
<keyword evidence="13" id="KW-0921">Nickel transport</keyword>
<evidence type="ECO:0000256" key="6">
    <source>
        <dbReference type="ARBA" id="ARBA00022596"/>
    </source>
</evidence>
<comment type="catalytic activity">
    <reaction evidence="18">
        <text>Ni(2+)(out) + ATP + H2O = Ni(2+)(in) + ADP + phosphate + H(+)</text>
        <dbReference type="Rhea" id="RHEA:15557"/>
        <dbReference type="ChEBI" id="CHEBI:15377"/>
        <dbReference type="ChEBI" id="CHEBI:15378"/>
        <dbReference type="ChEBI" id="CHEBI:30616"/>
        <dbReference type="ChEBI" id="CHEBI:43474"/>
        <dbReference type="ChEBI" id="CHEBI:49786"/>
        <dbReference type="ChEBI" id="CHEBI:456216"/>
        <dbReference type="EC" id="7.2.2.11"/>
    </reaction>
    <physiologicalReaction direction="left-to-right" evidence="18">
        <dbReference type="Rhea" id="RHEA:15558"/>
    </physiologicalReaction>
</comment>
<dbReference type="SUPFAM" id="SSF52540">
    <property type="entry name" value="P-loop containing nucleoside triphosphate hydrolases"/>
    <property type="match status" value="1"/>
</dbReference>
<dbReference type="Gene3D" id="1.10.3720.10">
    <property type="entry name" value="MetI-like"/>
    <property type="match status" value="1"/>
</dbReference>
<dbReference type="GO" id="GO:0016887">
    <property type="term" value="F:ATP hydrolysis activity"/>
    <property type="evidence" value="ECO:0007669"/>
    <property type="project" value="InterPro"/>
</dbReference>
<dbReference type="InterPro" id="IPR017871">
    <property type="entry name" value="ABC_transporter-like_CS"/>
</dbReference>
<keyword evidence="10" id="KW-1278">Translocase</keyword>
<evidence type="ECO:0000256" key="9">
    <source>
        <dbReference type="ARBA" id="ARBA00022840"/>
    </source>
</evidence>
<dbReference type="SUPFAM" id="SSF161098">
    <property type="entry name" value="MetI-like"/>
    <property type="match status" value="1"/>
</dbReference>
<dbReference type="InterPro" id="IPR000515">
    <property type="entry name" value="MetI-like"/>
</dbReference>
<keyword evidence="14 19" id="KW-0472">Membrane</keyword>
<keyword evidence="11 19" id="KW-1133">Transmembrane helix</keyword>
<evidence type="ECO:0000256" key="2">
    <source>
        <dbReference type="ARBA" id="ARBA00004202"/>
    </source>
</evidence>
<evidence type="ECO:0000256" key="10">
    <source>
        <dbReference type="ARBA" id="ARBA00022967"/>
    </source>
</evidence>
<evidence type="ECO:0000256" key="16">
    <source>
        <dbReference type="ARBA" id="ARBA00039098"/>
    </source>
</evidence>
<evidence type="ECO:0000259" key="21">
    <source>
        <dbReference type="PROSITE" id="PS50928"/>
    </source>
</evidence>
<feature type="transmembrane region" description="Helical" evidence="19">
    <location>
        <begin position="121"/>
        <end position="143"/>
    </location>
</feature>
<feature type="transmembrane region" description="Helical" evidence="19">
    <location>
        <begin position="24"/>
        <end position="46"/>
    </location>
</feature>
<dbReference type="Proteomes" id="UP000325576">
    <property type="component" value="Unassembled WGS sequence"/>
</dbReference>
<dbReference type="Pfam" id="PF00005">
    <property type="entry name" value="ABC_tran"/>
    <property type="match status" value="1"/>
</dbReference>
<keyword evidence="4 19" id="KW-0813">Transport</keyword>
<evidence type="ECO:0000256" key="4">
    <source>
        <dbReference type="ARBA" id="ARBA00022448"/>
    </source>
</evidence>
<evidence type="ECO:0000256" key="11">
    <source>
        <dbReference type="ARBA" id="ARBA00022989"/>
    </source>
</evidence>
<evidence type="ECO:0000256" key="5">
    <source>
        <dbReference type="ARBA" id="ARBA00022475"/>
    </source>
</evidence>
<feature type="transmembrane region" description="Helical" evidence="19">
    <location>
        <begin position="149"/>
        <end position="168"/>
    </location>
</feature>
<dbReference type="InterPro" id="IPR027417">
    <property type="entry name" value="P-loop_NTPase"/>
</dbReference>
<dbReference type="InterPro" id="IPR050388">
    <property type="entry name" value="ABC_Ni/Peptide_Import"/>
</dbReference>
<evidence type="ECO:0000313" key="23">
    <source>
        <dbReference type="Proteomes" id="UP000325576"/>
    </source>
</evidence>
<dbReference type="GO" id="GO:0005886">
    <property type="term" value="C:plasma membrane"/>
    <property type="evidence" value="ECO:0007669"/>
    <property type="project" value="UniProtKB-SubCell"/>
</dbReference>
<comment type="subcellular location">
    <subcellularLocation>
        <location evidence="19">Cell membrane</location>
        <topology evidence="19">Multi-pass membrane protein</topology>
    </subcellularLocation>
    <subcellularLocation>
        <location evidence="2">Cell membrane</location>
        <topology evidence="2">Peripheral membrane protein</topology>
    </subcellularLocation>
    <subcellularLocation>
        <location evidence="1">Membrane</location>
        <topology evidence="1">Multi-pass membrane protein</topology>
    </subcellularLocation>
</comment>
<dbReference type="EC" id="7.2.2.11" evidence="16"/>
<dbReference type="AlphaFoldDB" id="A0A5N5E3K4"/>
<dbReference type="InterPro" id="IPR025966">
    <property type="entry name" value="OppC_N"/>
</dbReference>
<dbReference type="InterPro" id="IPR035906">
    <property type="entry name" value="MetI-like_sf"/>
</dbReference>
<evidence type="ECO:0000256" key="7">
    <source>
        <dbReference type="ARBA" id="ARBA00022692"/>
    </source>
</evidence>
<dbReference type="PANTHER" id="PTHR43297:SF13">
    <property type="entry name" value="NICKEL ABC TRANSPORTER, ATP-BINDING PROTEIN"/>
    <property type="match status" value="1"/>
</dbReference>
<evidence type="ECO:0000256" key="18">
    <source>
        <dbReference type="ARBA" id="ARBA00048610"/>
    </source>
</evidence>
<dbReference type="Gene3D" id="3.40.50.300">
    <property type="entry name" value="P-loop containing nucleotide triphosphate hydrolases"/>
    <property type="match status" value="1"/>
</dbReference>
<feature type="transmembrane region" description="Helical" evidence="19">
    <location>
        <begin position="89"/>
        <end position="114"/>
    </location>
</feature>
<feature type="domain" description="ABC transmembrane type-1" evidence="21">
    <location>
        <begin position="86"/>
        <end position="274"/>
    </location>
</feature>